<evidence type="ECO:0000256" key="2">
    <source>
        <dbReference type="RuleBase" id="RU004328"/>
    </source>
</evidence>
<dbReference type="InterPro" id="IPR036430">
    <property type="entry name" value="RNase_T2-like_sf"/>
</dbReference>
<evidence type="ECO:0000313" key="5">
    <source>
        <dbReference type="EMBL" id="MBO0663003.1"/>
    </source>
</evidence>
<evidence type="ECO:0000256" key="3">
    <source>
        <dbReference type="SAM" id="MobiDB-lite"/>
    </source>
</evidence>
<feature type="compositionally biased region" description="Low complexity" evidence="3">
    <location>
        <begin position="134"/>
        <end position="163"/>
    </location>
</feature>
<dbReference type="GO" id="GO:0003723">
    <property type="term" value="F:RNA binding"/>
    <property type="evidence" value="ECO:0007669"/>
    <property type="project" value="InterPro"/>
</dbReference>
<dbReference type="GO" id="GO:0033897">
    <property type="term" value="F:ribonuclease T2 activity"/>
    <property type="evidence" value="ECO:0007669"/>
    <property type="project" value="InterPro"/>
</dbReference>
<organism evidence="5 6">
    <name type="scientific">Jiella flava</name>
    <dbReference type="NCBI Taxonomy" id="2816857"/>
    <lineage>
        <taxon>Bacteria</taxon>
        <taxon>Pseudomonadati</taxon>
        <taxon>Pseudomonadota</taxon>
        <taxon>Alphaproteobacteria</taxon>
        <taxon>Hyphomicrobiales</taxon>
        <taxon>Aurantimonadaceae</taxon>
        <taxon>Jiella</taxon>
    </lineage>
</organism>
<dbReference type="PANTHER" id="PTHR11240:SF22">
    <property type="entry name" value="RIBONUCLEASE T2"/>
    <property type="match status" value="1"/>
</dbReference>
<feature type="chain" id="PRO_5036704097" evidence="4">
    <location>
        <begin position="22"/>
        <end position="396"/>
    </location>
</feature>
<dbReference type="CDD" id="cd01062">
    <property type="entry name" value="RNase_T2_prok"/>
    <property type="match status" value="1"/>
</dbReference>
<keyword evidence="6" id="KW-1185">Reference proteome</keyword>
<dbReference type="Proteomes" id="UP000664122">
    <property type="component" value="Unassembled WGS sequence"/>
</dbReference>
<feature type="region of interest" description="Disordered" evidence="3">
    <location>
        <begin position="114"/>
        <end position="170"/>
    </location>
</feature>
<dbReference type="GO" id="GO:0006401">
    <property type="term" value="P:RNA catabolic process"/>
    <property type="evidence" value="ECO:0007669"/>
    <property type="project" value="TreeGrafter"/>
</dbReference>
<dbReference type="SUPFAM" id="SSF55895">
    <property type="entry name" value="Ribonuclease Rh-like"/>
    <property type="match status" value="1"/>
</dbReference>
<reference evidence="5" key="1">
    <citation type="submission" date="2021-03" db="EMBL/GenBank/DDBJ databases">
        <title>Whole genome sequence of Jiella sp. CQZ9-1.</title>
        <authorList>
            <person name="Tuo L."/>
        </authorList>
    </citation>
    <scope>NUCLEOTIDE SEQUENCE</scope>
    <source>
        <strain evidence="5">CQZ9-1</strain>
    </source>
</reference>
<dbReference type="InterPro" id="IPR033130">
    <property type="entry name" value="RNase_T2_His_AS_2"/>
</dbReference>
<dbReference type="InterPro" id="IPR001568">
    <property type="entry name" value="RNase_T2-like"/>
</dbReference>
<dbReference type="RefSeq" id="WP_207257775.1">
    <property type="nucleotide sequence ID" value="NZ_JAFMPP010000007.1"/>
</dbReference>
<evidence type="ECO:0000313" key="6">
    <source>
        <dbReference type="Proteomes" id="UP000664122"/>
    </source>
</evidence>
<sequence>MRWSLGAAGPAALFLATAAPAQQPLEGFVIARKACDATTEIRGGGKSDGTRLEINHAYGLLGENKAQGRYYAVVVPDADPPRRWIAKDCGDWVKLVTEGKGAADPGEIVAVEGAPQASGKVPTAPTAAGGGSTAGAPATAAEAGPMTAAGSSSATSVSPAKTAMGSKDGASQKPHTAFVFAISWQPAFCEGHHGKAECASQTPQRFDASHFSLHGLWPQPRSRSYCGVSASLKAAADSGQWGKLPAVDLSSATRDALKVAMPGTQSGLEKHEWLKHGTCYGKSAEDYFEDSLTILDQINRSVVRDLFAHAIGKTLTRGQIRKAFDEAFGDGAGERVRVACTGRRDRRLIGELTIGLSGHISSVPDLAALIAAARPTDGGCDQGIVDPVGFQSSDAK</sequence>
<dbReference type="InterPro" id="IPR018188">
    <property type="entry name" value="RNase_T2_His_AS_1"/>
</dbReference>
<dbReference type="Gene3D" id="3.90.730.10">
    <property type="entry name" value="Ribonuclease T2-like"/>
    <property type="match status" value="1"/>
</dbReference>
<dbReference type="PROSITE" id="PS00531">
    <property type="entry name" value="RNASE_T2_2"/>
    <property type="match status" value="1"/>
</dbReference>
<comment type="caution">
    <text evidence="5">The sequence shown here is derived from an EMBL/GenBank/DDBJ whole genome shotgun (WGS) entry which is preliminary data.</text>
</comment>
<name>A0A939JSI7_9HYPH</name>
<evidence type="ECO:0000256" key="1">
    <source>
        <dbReference type="ARBA" id="ARBA00007469"/>
    </source>
</evidence>
<evidence type="ECO:0000256" key="4">
    <source>
        <dbReference type="SAM" id="SignalP"/>
    </source>
</evidence>
<dbReference type="EMBL" id="JAFMPP010000007">
    <property type="protein sequence ID" value="MBO0663003.1"/>
    <property type="molecule type" value="Genomic_DNA"/>
</dbReference>
<keyword evidence="4" id="KW-0732">Signal</keyword>
<comment type="similarity">
    <text evidence="1 2">Belongs to the RNase T2 family.</text>
</comment>
<dbReference type="AlphaFoldDB" id="A0A939JSI7"/>
<dbReference type="PROSITE" id="PS00530">
    <property type="entry name" value="RNASE_T2_1"/>
    <property type="match status" value="1"/>
</dbReference>
<dbReference type="PANTHER" id="PTHR11240">
    <property type="entry name" value="RIBONUCLEASE T2"/>
    <property type="match status" value="1"/>
</dbReference>
<feature type="signal peptide" evidence="4">
    <location>
        <begin position="1"/>
        <end position="21"/>
    </location>
</feature>
<protein>
    <submittedName>
        <fullName evidence="5">Ribonuclease T</fullName>
    </submittedName>
</protein>
<accession>A0A939JSI7</accession>
<proteinExistence type="inferred from homology"/>
<dbReference type="Pfam" id="PF00445">
    <property type="entry name" value="Ribonuclease_T2"/>
    <property type="match status" value="1"/>
</dbReference>
<dbReference type="InterPro" id="IPR039378">
    <property type="entry name" value="RNase_T2_prok"/>
</dbReference>
<gene>
    <name evidence="5" type="ORF">J1C48_10475</name>
</gene>